<evidence type="ECO:0000259" key="2">
    <source>
        <dbReference type="PROSITE" id="PS51126"/>
    </source>
</evidence>
<dbReference type="CDD" id="cd15473">
    <property type="entry name" value="Myo5p-like_CBD_DIL_ANK"/>
    <property type="match status" value="1"/>
</dbReference>
<keyword evidence="4" id="KW-1185">Reference proteome</keyword>
<accession>A0A4P9Z515</accession>
<dbReference type="GO" id="GO:0051020">
    <property type="term" value="F:GTPase binding"/>
    <property type="evidence" value="ECO:0007669"/>
    <property type="project" value="TreeGrafter"/>
</dbReference>
<keyword evidence="1" id="KW-0040">ANK repeat</keyword>
<reference evidence="4" key="1">
    <citation type="journal article" date="2018" name="Nat. Microbiol.">
        <title>Leveraging single-cell genomics to expand the fungal tree of life.</title>
        <authorList>
            <person name="Ahrendt S.R."/>
            <person name="Quandt C.A."/>
            <person name="Ciobanu D."/>
            <person name="Clum A."/>
            <person name="Salamov A."/>
            <person name="Andreopoulos B."/>
            <person name="Cheng J.F."/>
            <person name="Woyke T."/>
            <person name="Pelin A."/>
            <person name="Henrissat B."/>
            <person name="Reynolds N.K."/>
            <person name="Benny G.L."/>
            <person name="Smith M.E."/>
            <person name="James T.Y."/>
            <person name="Grigoriev I.V."/>
        </authorList>
    </citation>
    <scope>NUCLEOTIDE SEQUENCE [LARGE SCALE GENOMIC DNA]</scope>
    <source>
        <strain evidence="4">Benny S71-1</strain>
    </source>
</reference>
<dbReference type="Pfam" id="PF01843">
    <property type="entry name" value="DIL"/>
    <property type="match status" value="1"/>
</dbReference>
<sequence length="675" mass="75192">MADEEIASPTANTFEIKPIDYSTPGVVDPDQFASEEDILADKSMSDEMRHARMSRLLSRAASNGDDKRVCELLENPDARAWIDPDAQDEDGTTPLIYAACFGYIDVAKALLRAGAKVDAQDRFGWSALMWATNNNHERIVKLLLDNGASTNKRSATGRTAFTSPRGGNGLCASSPTAYNWREDNAYYTHGESTPIGFDPEMSVMETEAALKRALANASELNMDLDSLGFDDEEEDDDMPLEFNWDTCLPTQMLVFPPDGAQKLIDILVRDMKPLCSREKRATPANVLFLAARYANNFGMDDALDELLGGALDCIGELTQARSNEVPFLAFWLSNCTQLLYYLRKDASLVGVTVSYQCRLSELIQEAYILLVRDVQARLSAVLHSAILLHDPIPLEDLKFERESRRSFLSSMNRRISFRRSFTPQASVTPRSVTALLSSSLFVLQTYEVHPSLIHQATTQLLYYINSELFNGILTDRALCSRSKAMQIRMNLSELEAWVRSNHLPTSLLTRLSPVTQLLQFLQCLSQLRDVEGYVETVKALDQLNALQLMRAVRMYRYEIGETRVTGDVRRYIEAVSDATAQQALPAGDQPTTDDADLCTVNSVRSVRDLDCDARGENAGDPNDVQELVDSAHMLPFSVPSNNEMNVSWGKNSGGKDFTPTVPDDFFSLLDGPKRT</sequence>
<feature type="repeat" description="ANK" evidence="1">
    <location>
        <begin position="123"/>
        <end position="155"/>
    </location>
</feature>
<dbReference type="SMART" id="SM00248">
    <property type="entry name" value="ANK"/>
    <property type="match status" value="2"/>
</dbReference>
<dbReference type="Proteomes" id="UP000278143">
    <property type="component" value="Unassembled WGS sequence"/>
</dbReference>
<dbReference type="AlphaFoldDB" id="A0A4P9Z515"/>
<dbReference type="PANTHER" id="PTHR16027:SF6">
    <property type="entry name" value="DILUTE DOMAIN-CONTAINING PROTEIN"/>
    <property type="match status" value="1"/>
</dbReference>
<dbReference type="EMBL" id="KZ989299">
    <property type="protein sequence ID" value="RKP26951.1"/>
    <property type="molecule type" value="Genomic_DNA"/>
</dbReference>
<dbReference type="PANTHER" id="PTHR16027">
    <property type="entry name" value="DILUTE DOMAIN-CONTAINING PROTEIN YPR089W"/>
    <property type="match status" value="1"/>
</dbReference>
<protein>
    <recommendedName>
        <fullName evidence="2">Dilute domain-containing protein</fullName>
    </recommendedName>
</protein>
<proteinExistence type="predicted"/>
<dbReference type="InterPro" id="IPR052072">
    <property type="entry name" value="Vascular_dev_regulator"/>
</dbReference>
<evidence type="ECO:0000313" key="3">
    <source>
        <dbReference type="EMBL" id="RKP26951.1"/>
    </source>
</evidence>
<dbReference type="InterPro" id="IPR002110">
    <property type="entry name" value="Ankyrin_rpt"/>
</dbReference>
<dbReference type="OrthoDB" id="426293at2759"/>
<dbReference type="Pfam" id="PF12796">
    <property type="entry name" value="Ank_2"/>
    <property type="match status" value="1"/>
</dbReference>
<dbReference type="InterPro" id="IPR002710">
    <property type="entry name" value="Dilute_dom"/>
</dbReference>
<dbReference type="SMART" id="SM01132">
    <property type="entry name" value="DIL"/>
    <property type="match status" value="1"/>
</dbReference>
<dbReference type="PROSITE" id="PS50297">
    <property type="entry name" value="ANK_REP_REGION"/>
    <property type="match status" value="2"/>
</dbReference>
<evidence type="ECO:0000313" key="4">
    <source>
        <dbReference type="Proteomes" id="UP000278143"/>
    </source>
</evidence>
<dbReference type="SUPFAM" id="SSF48403">
    <property type="entry name" value="Ankyrin repeat"/>
    <property type="match status" value="1"/>
</dbReference>
<dbReference type="PROSITE" id="PS50088">
    <property type="entry name" value="ANK_REPEAT"/>
    <property type="match status" value="2"/>
</dbReference>
<dbReference type="InterPro" id="IPR036770">
    <property type="entry name" value="Ankyrin_rpt-contain_sf"/>
</dbReference>
<organism evidence="3 4">
    <name type="scientific">Syncephalis pseudoplumigaleata</name>
    <dbReference type="NCBI Taxonomy" id="1712513"/>
    <lineage>
        <taxon>Eukaryota</taxon>
        <taxon>Fungi</taxon>
        <taxon>Fungi incertae sedis</taxon>
        <taxon>Zoopagomycota</taxon>
        <taxon>Zoopagomycotina</taxon>
        <taxon>Zoopagomycetes</taxon>
        <taxon>Zoopagales</taxon>
        <taxon>Piptocephalidaceae</taxon>
        <taxon>Syncephalis</taxon>
    </lineage>
</organism>
<dbReference type="Gene3D" id="1.25.40.20">
    <property type="entry name" value="Ankyrin repeat-containing domain"/>
    <property type="match status" value="1"/>
</dbReference>
<name>A0A4P9Z515_9FUNG</name>
<gene>
    <name evidence="3" type="ORF">SYNPS1DRAFT_13406</name>
</gene>
<dbReference type="PRINTS" id="PR01415">
    <property type="entry name" value="ANKYRIN"/>
</dbReference>
<feature type="repeat" description="ANK" evidence="1">
    <location>
        <begin position="90"/>
        <end position="122"/>
    </location>
</feature>
<dbReference type="PROSITE" id="PS51126">
    <property type="entry name" value="DILUTE"/>
    <property type="match status" value="1"/>
</dbReference>
<dbReference type="InterPro" id="IPR037986">
    <property type="entry name" value="Myo5p-like_CBD_DIL"/>
</dbReference>
<evidence type="ECO:0000256" key="1">
    <source>
        <dbReference type="PROSITE-ProRule" id="PRU00023"/>
    </source>
</evidence>
<feature type="domain" description="Dilute" evidence="2">
    <location>
        <begin position="308"/>
        <end position="578"/>
    </location>
</feature>